<comment type="caution">
    <text evidence="1">The sequence shown here is derived from an EMBL/GenBank/DDBJ whole genome shotgun (WGS) entry which is preliminary data.</text>
</comment>
<accession>A0A2N5V2G2</accession>
<dbReference type="EMBL" id="PGCJ01000139">
    <property type="protein sequence ID" value="PLW44195.1"/>
    <property type="molecule type" value="Genomic_DNA"/>
</dbReference>
<proteinExistence type="predicted"/>
<evidence type="ECO:0000313" key="2">
    <source>
        <dbReference type="Proteomes" id="UP000235388"/>
    </source>
</evidence>
<gene>
    <name evidence="1" type="ORF">PCANC_13414</name>
</gene>
<dbReference type="Proteomes" id="UP000235388">
    <property type="component" value="Unassembled WGS sequence"/>
</dbReference>
<reference evidence="1 2" key="1">
    <citation type="submission" date="2017-11" db="EMBL/GenBank/DDBJ databases">
        <title>De novo assembly and phasing of dikaryotic genomes from two isolates of Puccinia coronata f. sp. avenae, the causal agent of oat crown rust.</title>
        <authorList>
            <person name="Miller M.E."/>
            <person name="Zhang Y."/>
            <person name="Omidvar V."/>
            <person name="Sperschneider J."/>
            <person name="Schwessinger B."/>
            <person name="Raley C."/>
            <person name="Palmer J.M."/>
            <person name="Garnica D."/>
            <person name="Upadhyaya N."/>
            <person name="Rathjen J."/>
            <person name="Taylor J.M."/>
            <person name="Park R.F."/>
            <person name="Dodds P.N."/>
            <person name="Hirsch C.D."/>
            <person name="Kianian S.F."/>
            <person name="Figueroa M."/>
        </authorList>
    </citation>
    <scope>NUCLEOTIDE SEQUENCE [LARGE SCALE GENOMIC DNA]</scope>
    <source>
        <strain evidence="1">12NC29</strain>
    </source>
</reference>
<evidence type="ECO:0000313" key="1">
    <source>
        <dbReference type="EMBL" id="PLW44195.1"/>
    </source>
</evidence>
<keyword evidence="2" id="KW-1185">Reference proteome</keyword>
<organism evidence="1 2">
    <name type="scientific">Puccinia coronata f. sp. avenae</name>
    <dbReference type="NCBI Taxonomy" id="200324"/>
    <lineage>
        <taxon>Eukaryota</taxon>
        <taxon>Fungi</taxon>
        <taxon>Dikarya</taxon>
        <taxon>Basidiomycota</taxon>
        <taxon>Pucciniomycotina</taxon>
        <taxon>Pucciniomycetes</taxon>
        <taxon>Pucciniales</taxon>
        <taxon>Pucciniaceae</taxon>
        <taxon>Puccinia</taxon>
    </lineage>
</organism>
<dbReference type="OrthoDB" id="2496664at2759"/>
<sequence>MKARSQPHPIVSKDQRRLRLGELQFKLRAISKHNKMGFTPYFDKYIRKLKGPIPLTIFDENWKNLAILYHYKKQVKANNLSSNRNCYTGFPYPSKWFQTFAKWTSSQQGFHSTLVTKYGYKRFAKWLLAHKANANAILAEDGFMMALRYNIQVRPVCFAYWVTHDNGKKLIANISLLQLRSASSA</sequence>
<protein>
    <submittedName>
        <fullName evidence="1">Uncharacterized protein</fullName>
    </submittedName>
</protein>
<name>A0A2N5V2G2_9BASI</name>
<dbReference type="AlphaFoldDB" id="A0A2N5V2G2"/>